<name>A0A2T7DER4_9POAL</name>
<gene>
    <name evidence="2" type="ORF">GQ55_5G101300</name>
</gene>
<feature type="compositionally biased region" description="Basic residues" evidence="1">
    <location>
        <begin position="80"/>
        <end position="92"/>
    </location>
</feature>
<reference evidence="2 3" key="1">
    <citation type="submission" date="2018-04" db="EMBL/GenBank/DDBJ databases">
        <title>WGS assembly of Panicum hallii var. hallii HAL2.</title>
        <authorList>
            <person name="Lovell J."/>
            <person name="Jenkins J."/>
            <person name="Lowry D."/>
            <person name="Mamidi S."/>
            <person name="Sreedasyam A."/>
            <person name="Weng X."/>
            <person name="Barry K."/>
            <person name="Bonette J."/>
            <person name="Campitelli B."/>
            <person name="Daum C."/>
            <person name="Gordon S."/>
            <person name="Gould B."/>
            <person name="Lipzen A."/>
            <person name="MacQueen A."/>
            <person name="Palacio-Mejia J."/>
            <person name="Plott C."/>
            <person name="Shakirov E."/>
            <person name="Shu S."/>
            <person name="Yoshinaga Y."/>
            <person name="Zane M."/>
            <person name="Rokhsar D."/>
            <person name="Grimwood J."/>
            <person name="Schmutz J."/>
            <person name="Juenger T."/>
        </authorList>
    </citation>
    <scope>NUCLEOTIDE SEQUENCE [LARGE SCALE GENOMIC DNA]</scope>
    <source>
        <strain evidence="3">cv. HAL2</strain>
    </source>
</reference>
<keyword evidence="3" id="KW-1185">Reference proteome</keyword>
<sequence>MRLVPISALDSRVCCGEPTRAPVLDVGSLLGWSRARAGAVTTTPAVRFGTSVDWVPCGALMKTMAAHSARHGGDQETSWRRRQGRSVRRRRQGGTIGKGR</sequence>
<feature type="region of interest" description="Disordered" evidence="1">
    <location>
        <begin position="66"/>
        <end position="100"/>
    </location>
</feature>
<evidence type="ECO:0000313" key="2">
    <source>
        <dbReference type="EMBL" id="PUZ54081.1"/>
    </source>
</evidence>
<protein>
    <submittedName>
        <fullName evidence="2">Uncharacterized protein</fullName>
    </submittedName>
</protein>
<dbReference type="Gramene" id="PUZ54081">
    <property type="protein sequence ID" value="PUZ54081"/>
    <property type="gene ID" value="GQ55_5G101300"/>
</dbReference>
<dbReference type="AlphaFoldDB" id="A0A2T7DER4"/>
<accession>A0A2T7DER4</accession>
<evidence type="ECO:0000313" key="3">
    <source>
        <dbReference type="Proteomes" id="UP000244336"/>
    </source>
</evidence>
<dbReference type="Proteomes" id="UP000244336">
    <property type="component" value="Chromosome 5"/>
</dbReference>
<organism evidence="2 3">
    <name type="scientific">Panicum hallii var. hallii</name>
    <dbReference type="NCBI Taxonomy" id="1504633"/>
    <lineage>
        <taxon>Eukaryota</taxon>
        <taxon>Viridiplantae</taxon>
        <taxon>Streptophyta</taxon>
        <taxon>Embryophyta</taxon>
        <taxon>Tracheophyta</taxon>
        <taxon>Spermatophyta</taxon>
        <taxon>Magnoliopsida</taxon>
        <taxon>Liliopsida</taxon>
        <taxon>Poales</taxon>
        <taxon>Poaceae</taxon>
        <taxon>PACMAD clade</taxon>
        <taxon>Panicoideae</taxon>
        <taxon>Panicodae</taxon>
        <taxon>Paniceae</taxon>
        <taxon>Panicinae</taxon>
        <taxon>Panicum</taxon>
        <taxon>Panicum sect. Panicum</taxon>
    </lineage>
</organism>
<dbReference type="EMBL" id="CM009753">
    <property type="protein sequence ID" value="PUZ54081.1"/>
    <property type="molecule type" value="Genomic_DNA"/>
</dbReference>
<evidence type="ECO:0000256" key="1">
    <source>
        <dbReference type="SAM" id="MobiDB-lite"/>
    </source>
</evidence>
<proteinExistence type="predicted"/>